<dbReference type="EMBL" id="SSOP01000165">
    <property type="protein sequence ID" value="KAB5590506.1"/>
    <property type="molecule type" value="Genomic_DNA"/>
</dbReference>
<dbReference type="Proteomes" id="UP000383932">
    <property type="component" value="Unassembled WGS sequence"/>
</dbReference>
<dbReference type="AlphaFoldDB" id="A0A5N5QGD4"/>
<evidence type="ECO:0000259" key="2">
    <source>
        <dbReference type="Pfam" id="PF08593"/>
    </source>
</evidence>
<organism evidence="3 4">
    <name type="scientific">Ceratobasidium theobromae</name>
    <dbReference type="NCBI Taxonomy" id="1582974"/>
    <lineage>
        <taxon>Eukaryota</taxon>
        <taxon>Fungi</taxon>
        <taxon>Dikarya</taxon>
        <taxon>Basidiomycota</taxon>
        <taxon>Agaricomycotina</taxon>
        <taxon>Agaricomycetes</taxon>
        <taxon>Cantharellales</taxon>
        <taxon>Ceratobasidiaceae</taxon>
        <taxon>Ceratobasidium</taxon>
    </lineage>
</organism>
<dbReference type="Pfam" id="PF08593">
    <property type="entry name" value="Mug135_C"/>
    <property type="match status" value="1"/>
</dbReference>
<protein>
    <recommendedName>
        <fullName evidence="2">Mug135-like C-terminal domain-containing protein</fullName>
    </recommendedName>
</protein>
<comment type="caution">
    <text evidence="3">The sequence shown here is derived from an EMBL/GenBank/DDBJ whole genome shotgun (WGS) entry which is preliminary data.</text>
</comment>
<gene>
    <name evidence="3" type="ORF">CTheo_6055</name>
</gene>
<accession>A0A5N5QGD4</accession>
<dbReference type="InterPro" id="IPR013902">
    <property type="entry name" value="Mug135-like_C"/>
</dbReference>
<evidence type="ECO:0000313" key="4">
    <source>
        <dbReference type="Proteomes" id="UP000383932"/>
    </source>
</evidence>
<evidence type="ECO:0000256" key="1">
    <source>
        <dbReference type="ARBA" id="ARBA00005788"/>
    </source>
</evidence>
<name>A0A5N5QGD4_9AGAM</name>
<comment type="similarity">
    <text evidence="1">Belongs to the UPF0612 family.</text>
</comment>
<sequence length="332" mass="36801">MREFGEIDIATIFDYNPPSAEALPGANATARNVEDRPQQAQPVAVQPEILVDILAAINKLNSQNAEITTTLKALADDLVASRVEIKVIQDKLEAMTAKDEMRAVRDELDTVASRVEIKTKLDKLATKTELQNALDQQALVIDKLVADVVNVQGGVDYERIDHAVQLAVSAEMTGFKEAAETTNTVIVAHLDELTSNDGPIASRLGSVEDRLTAIGEGASAISDDIRDIHQRAINIDRIQRLAINGRRYHGPWVMIPNTNGLDPTAAPFAYRQLSSWGVLNDLTKREIYNYLRFYGVSPQTEGEIFNSPEEWTAEYRSARVNELWTHIENPSR</sequence>
<reference evidence="3 4" key="1">
    <citation type="journal article" date="2019" name="Fungal Biol. Biotechnol.">
        <title>Draft genome sequence of fastidious pathogen Ceratobasidium theobromae, which causes vascular-streak dieback in Theobroma cacao.</title>
        <authorList>
            <person name="Ali S.S."/>
            <person name="Asman A."/>
            <person name="Shao J."/>
            <person name="Firmansyah A.P."/>
            <person name="Susilo A.W."/>
            <person name="Rosmana A."/>
            <person name="McMahon P."/>
            <person name="Junaid M."/>
            <person name="Guest D."/>
            <person name="Kheng T.Y."/>
            <person name="Meinhardt L.W."/>
            <person name="Bailey B.A."/>
        </authorList>
    </citation>
    <scope>NUCLEOTIDE SEQUENCE [LARGE SCALE GENOMIC DNA]</scope>
    <source>
        <strain evidence="3 4">CT2</strain>
    </source>
</reference>
<feature type="domain" description="Mug135-like C-terminal" evidence="2">
    <location>
        <begin position="247"/>
        <end position="298"/>
    </location>
</feature>
<proteinExistence type="inferred from homology"/>
<evidence type="ECO:0000313" key="3">
    <source>
        <dbReference type="EMBL" id="KAB5590506.1"/>
    </source>
</evidence>
<keyword evidence="4" id="KW-1185">Reference proteome</keyword>